<dbReference type="EMBL" id="OX465085">
    <property type="protein sequence ID" value="CAI9303394.1"/>
    <property type="molecule type" value="Genomic_DNA"/>
</dbReference>
<evidence type="ECO:0000313" key="2">
    <source>
        <dbReference type="Proteomes" id="UP001177003"/>
    </source>
</evidence>
<accession>A0AA36A3S1</accession>
<sequence length="131" mass="14493">MLNVLHLLQNSYSPPPLYFSLFSYRNYTPSSVIEDLTRYKSTQTPIQKNQIHRGLCKKTMVGAEIEGSTSTNNAYVNGLVQINNGSLEEKLDELRNVLGKTDDDPLRIVSVGAGAWSGVFAAMLQDGYGHL</sequence>
<gene>
    <name evidence="1" type="ORF">LSALG_LOCUS41837</name>
</gene>
<dbReference type="Proteomes" id="UP001177003">
    <property type="component" value="Chromosome 9"/>
</dbReference>
<keyword evidence="2" id="KW-1185">Reference proteome</keyword>
<name>A0AA36A3S1_LACSI</name>
<protein>
    <submittedName>
        <fullName evidence="1">Uncharacterized protein</fullName>
    </submittedName>
</protein>
<proteinExistence type="predicted"/>
<reference evidence="1" key="1">
    <citation type="submission" date="2023-04" db="EMBL/GenBank/DDBJ databases">
        <authorList>
            <person name="Vijverberg K."/>
            <person name="Xiong W."/>
            <person name="Schranz E."/>
        </authorList>
    </citation>
    <scope>NUCLEOTIDE SEQUENCE</scope>
</reference>
<organism evidence="1 2">
    <name type="scientific">Lactuca saligna</name>
    <name type="common">Willowleaf lettuce</name>
    <dbReference type="NCBI Taxonomy" id="75948"/>
    <lineage>
        <taxon>Eukaryota</taxon>
        <taxon>Viridiplantae</taxon>
        <taxon>Streptophyta</taxon>
        <taxon>Embryophyta</taxon>
        <taxon>Tracheophyta</taxon>
        <taxon>Spermatophyta</taxon>
        <taxon>Magnoliopsida</taxon>
        <taxon>eudicotyledons</taxon>
        <taxon>Gunneridae</taxon>
        <taxon>Pentapetalae</taxon>
        <taxon>asterids</taxon>
        <taxon>campanulids</taxon>
        <taxon>Asterales</taxon>
        <taxon>Asteraceae</taxon>
        <taxon>Cichorioideae</taxon>
        <taxon>Cichorieae</taxon>
        <taxon>Lactucinae</taxon>
        <taxon>Lactuca</taxon>
    </lineage>
</organism>
<evidence type="ECO:0000313" key="1">
    <source>
        <dbReference type="EMBL" id="CAI9303394.1"/>
    </source>
</evidence>
<dbReference type="AlphaFoldDB" id="A0AA36A3S1"/>